<reference evidence="11" key="1">
    <citation type="journal article" date="2021" name="ISME J.">
        <title>Evolutionary origin and ecological implication of a unique nif island in free-living Bradyrhizobium lineages.</title>
        <authorList>
            <person name="Tao J."/>
        </authorList>
    </citation>
    <scope>NUCLEOTIDE SEQUENCE [LARGE SCALE GENOMIC DNA]</scope>
    <source>
        <strain evidence="11">SZCCT0434</strain>
    </source>
</reference>
<dbReference type="InterPro" id="IPR001851">
    <property type="entry name" value="ABC_transp_permease"/>
</dbReference>
<evidence type="ECO:0000256" key="5">
    <source>
        <dbReference type="ARBA" id="ARBA00022970"/>
    </source>
</evidence>
<evidence type="ECO:0000256" key="6">
    <source>
        <dbReference type="ARBA" id="ARBA00022989"/>
    </source>
</evidence>
<evidence type="ECO:0000256" key="4">
    <source>
        <dbReference type="ARBA" id="ARBA00022692"/>
    </source>
</evidence>
<feature type="transmembrane region" description="Helical" evidence="9">
    <location>
        <begin position="37"/>
        <end position="57"/>
    </location>
</feature>
<protein>
    <submittedName>
        <fullName evidence="10">Branched-chain amino acid ABC transporter permease</fullName>
    </submittedName>
</protein>
<evidence type="ECO:0000256" key="2">
    <source>
        <dbReference type="ARBA" id="ARBA00022448"/>
    </source>
</evidence>
<dbReference type="Pfam" id="PF02653">
    <property type="entry name" value="BPD_transp_2"/>
    <property type="match status" value="1"/>
</dbReference>
<name>A0ABS5FW80_9BRAD</name>
<dbReference type="InterPro" id="IPR052157">
    <property type="entry name" value="BCAA_transport_permease"/>
</dbReference>
<keyword evidence="2" id="KW-0813">Transport</keyword>
<organism evidence="10 11">
    <name type="scientific">Bradyrhizobium jicamae</name>
    <dbReference type="NCBI Taxonomy" id="280332"/>
    <lineage>
        <taxon>Bacteria</taxon>
        <taxon>Pseudomonadati</taxon>
        <taxon>Pseudomonadota</taxon>
        <taxon>Alphaproteobacteria</taxon>
        <taxon>Hyphomicrobiales</taxon>
        <taxon>Nitrobacteraceae</taxon>
        <taxon>Bradyrhizobium</taxon>
    </lineage>
</organism>
<evidence type="ECO:0000256" key="7">
    <source>
        <dbReference type="ARBA" id="ARBA00023136"/>
    </source>
</evidence>
<feature type="transmembrane region" description="Helical" evidence="9">
    <location>
        <begin position="63"/>
        <end position="80"/>
    </location>
</feature>
<feature type="transmembrane region" description="Helical" evidence="9">
    <location>
        <begin position="89"/>
        <end position="111"/>
    </location>
</feature>
<comment type="subcellular location">
    <subcellularLocation>
        <location evidence="1">Cell membrane</location>
        <topology evidence="1">Multi-pass membrane protein</topology>
    </subcellularLocation>
</comment>
<feature type="transmembrane region" description="Helical" evidence="9">
    <location>
        <begin position="213"/>
        <end position="236"/>
    </location>
</feature>
<dbReference type="PANTHER" id="PTHR11795">
    <property type="entry name" value="BRANCHED-CHAIN AMINO ACID TRANSPORT SYSTEM PERMEASE PROTEIN LIVH"/>
    <property type="match status" value="1"/>
</dbReference>
<dbReference type="EMBL" id="JAFCJH010000070">
    <property type="protein sequence ID" value="MBR0801096.1"/>
    <property type="molecule type" value="Genomic_DNA"/>
</dbReference>
<feature type="transmembrane region" description="Helical" evidence="9">
    <location>
        <begin position="186"/>
        <end position="207"/>
    </location>
</feature>
<gene>
    <name evidence="10" type="ORF">JQ615_37630</name>
</gene>
<keyword evidence="3" id="KW-1003">Cell membrane</keyword>
<accession>A0ABS5FW80</accession>
<proteinExistence type="inferred from homology"/>
<evidence type="ECO:0000313" key="10">
    <source>
        <dbReference type="EMBL" id="MBR0801096.1"/>
    </source>
</evidence>
<dbReference type="RefSeq" id="WP_212495238.1">
    <property type="nucleotide sequence ID" value="NZ_JAFCJH010000070.1"/>
</dbReference>
<evidence type="ECO:0000313" key="11">
    <source>
        <dbReference type="Proteomes" id="UP001315278"/>
    </source>
</evidence>
<comment type="similarity">
    <text evidence="8">Belongs to the binding-protein-dependent transport system permease family. LivHM subfamily.</text>
</comment>
<feature type="transmembrane region" description="Helical" evidence="9">
    <location>
        <begin position="12"/>
        <end position="30"/>
    </location>
</feature>
<dbReference type="PANTHER" id="PTHR11795:SF450">
    <property type="entry name" value="ABC TRANSPORTER PERMEASE PROTEIN"/>
    <property type="match status" value="1"/>
</dbReference>
<sequence>MIHFVEYVLRGALAGAIYALLAAPMSLLFATARTIDFAVGAYALIAAAVAATIGGIAGAEAGLAAAMLSAAIMSLIFVGLKRLGCEDGIVFALASFGLSAVIESFVLWYWGARSFIVSYVAASWSLGGIRLDQQGLCNLLIAAIVVVILHVVVRHSSLGRMMRASAANAVGATLAAIPVEGLQMGVYLAGGLLAGLAGLLVLYSAGIDFTAPLGLTLSGFGAAIVFGVGSPLRCLFGGIAMGVAQALASGYLSEALSAMTPFLFILLVLSMRPADTEALAGGRP</sequence>
<keyword evidence="6 9" id="KW-1133">Transmembrane helix</keyword>
<feature type="transmembrane region" description="Helical" evidence="9">
    <location>
        <begin position="248"/>
        <end position="269"/>
    </location>
</feature>
<dbReference type="CDD" id="cd06582">
    <property type="entry name" value="TM_PBP1_LivH_like"/>
    <property type="match status" value="1"/>
</dbReference>
<evidence type="ECO:0000256" key="8">
    <source>
        <dbReference type="ARBA" id="ARBA00037998"/>
    </source>
</evidence>
<dbReference type="Proteomes" id="UP001315278">
    <property type="component" value="Unassembled WGS sequence"/>
</dbReference>
<evidence type="ECO:0000256" key="1">
    <source>
        <dbReference type="ARBA" id="ARBA00004651"/>
    </source>
</evidence>
<keyword evidence="4 9" id="KW-0812">Transmembrane</keyword>
<keyword evidence="5" id="KW-0029">Amino-acid transport</keyword>
<keyword evidence="11" id="KW-1185">Reference proteome</keyword>
<keyword evidence="7 9" id="KW-0472">Membrane</keyword>
<feature type="transmembrane region" description="Helical" evidence="9">
    <location>
        <begin position="131"/>
        <end position="153"/>
    </location>
</feature>
<evidence type="ECO:0000256" key="9">
    <source>
        <dbReference type="SAM" id="Phobius"/>
    </source>
</evidence>
<evidence type="ECO:0000256" key="3">
    <source>
        <dbReference type="ARBA" id="ARBA00022475"/>
    </source>
</evidence>
<comment type="caution">
    <text evidence="10">The sequence shown here is derived from an EMBL/GenBank/DDBJ whole genome shotgun (WGS) entry which is preliminary data.</text>
</comment>